<dbReference type="PANTHER" id="PTHR12993">
    <property type="entry name" value="N-ACETYLGLUCOSAMINYL-PHOSPHATIDYLINOSITOL DE-N-ACETYLASE-RELATED"/>
    <property type="match status" value="1"/>
</dbReference>
<protein>
    <submittedName>
        <fullName evidence="1">Lmbe family protein</fullName>
    </submittedName>
</protein>
<evidence type="ECO:0000313" key="1">
    <source>
        <dbReference type="EMBL" id="EKF87144.1"/>
    </source>
</evidence>
<proteinExistence type="predicted"/>
<keyword evidence="2" id="KW-1185">Reference proteome</keyword>
<dbReference type="SUPFAM" id="SSF102588">
    <property type="entry name" value="LmbE-like"/>
    <property type="match status" value="1"/>
</dbReference>
<dbReference type="Gene3D" id="3.40.50.10320">
    <property type="entry name" value="LmbE-like"/>
    <property type="match status" value="1"/>
</dbReference>
<dbReference type="EMBL" id="AMPO01000001">
    <property type="protein sequence ID" value="EKF87144.1"/>
    <property type="molecule type" value="Genomic_DNA"/>
</dbReference>
<name>K2RFH0_METFP</name>
<dbReference type="PATRIC" id="fig|1204725.3.peg.533"/>
<dbReference type="InterPro" id="IPR024078">
    <property type="entry name" value="LmbE-like_dom_sf"/>
</dbReference>
<reference evidence="1 2" key="1">
    <citation type="journal article" date="2012" name="J. Bacteriol.">
        <title>Draft genome sequence of Methanobacterium formicicum DSM 3637, an archaebacterium isolated from the methane producer amoeba Pelomyxa palustris.</title>
        <authorList>
            <person name="Gutierrez G."/>
        </authorList>
    </citation>
    <scope>NUCLEOTIDE SEQUENCE [LARGE SCALE GENOMIC DNA]</scope>
    <source>
        <strain evidence="2">DSM 3637 / PP1</strain>
    </source>
</reference>
<dbReference type="AlphaFoldDB" id="K2RFH0"/>
<evidence type="ECO:0000313" key="2">
    <source>
        <dbReference type="Proteomes" id="UP000007360"/>
    </source>
</evidence>
<dbReference type="Pfam" id="PF02585">
    <property type="entry name" value="PIG-L"/>
    <property type="match status" value="1"/>
</dbReference>
<gene>
    <name evidence="1" type="ORF">A994_02630</name>
</gene>
<dbReference type="GO" id="GO:0016811">
    <property type="term" value="F:hydrolase activity, acting on carbon-nitrogen (but not peptide) bonds, in linear amides"/>
    <property type="evidence" value="ECO:0007669"/>
    <property type="project" value="TreeGrafter"/>
</dbReference>
<dbReference type="Proteomes" id="UP000007360">
    <property type="component" value="Unassembled WGS sequence"/>
</dbReference>
<accession>K2RFH0</accession>
<comment type="caution">
    <text evidence="1">The sequence shown here is derived from an EMBL/GenBank/DDBJ whole genome shotgun (WGS) entry which is preliminary data.</text>
</comment>
<dbReference type="PANTHER" id="PTHR12993:SF29">
    <property type="entry name" value="BLR3841 PROTEIN"/>
    <property type="match status" value="1"/>
</dbReference>
<dbReference type="InterPro" id="IPR003737">
    <property type="entry name" value="GlcNAc_PI_deacetylase-related"/>
</dbReference>
<organism evidence="1 2">
    <name type="scientific">Methanobacterium formicicum (strain DSM 3637 / PP1)</name>
    <dbReference type="NCBI Taxonomy" id="1204725"/>
    <lineage>
        <taxon>Archaea</taxon>
        <taxon>Methanobacteriati</taxon>
        <taxon>Methanobacteriota</taxon>
        <taxon>Methanomada group</taxon>
        <taxon>Methanobacteria</taxon>
        <taxon>Methanobacteriales</taxon>
        <taxon>Methanobacteriaceae</taxon>
        <taxon>Methanobacterium</taxon>
    </lineage>
</organism>
<sequence length="432" mass="48749">MPEIHSNDRILVFAPHPDDESLAAGGLIKRARDLNATVMVVVMTDGSSAATPDELSQYLEKSNKSNSTGIAELRYQETTSALSKLGVNTSNIIFLGYPDTGLRFLFEDYWDPDKPYQSNTPFNHFDHSPYNFTYQPNVTYTGSNVAENLKQIMNDFKPTIIIVPDGLDEHRDHWATNAFVMYSAAATNFKGTIYTYLVHKGGTKWPSPPNYQPSLNLTPPQELQSQNISWIETPLTSDEEKAKEEAVNSYGLPLSLTKGYLKSFIRTNELFIIPQTVNAQIISSTNFTKTGMPSSSFEDVRYDYNTKTLKTSDEMSSVRVARDNENCYIVINSTHQINGELIYQYHFRLLENGQFKRLDVKVQNGTAVYEKKSVNNLQPENNATAEVQGNILVLKIPLNIFKNVSFLMMNTDVNDKNGQLMDLSAWRELKVA</sequence>